<reference evidence="9" key="2">
    <citation type="journal article" date="2014" name="ISME J.">
        <title>Microbial stratification in low pH oxic and suboxic macroscopic growths along an acid mine drainage.</title>
        <authorList>
            <person name="Mendez-Garcia C."/>
            <person name="Mesa V."/>
            <person name="Sprenger R.R."/>
            <person name="Richter M."/>
            <person name="Diez M.S."/>
            <person name="Solano J."/>
            <person name="Bargiela R."/>
            <person name="Golyshina O.V."/>
            <person name="Manteca A."/>
            <person name="Ramos J.L."/>
            <person name="Gallego J.R."/>
            <person name="Llorente I."/>
            <person name="Martins Dos Santos V.A."/>
            <person name="Jensen O.N."/>
            <person name="Pelaez A.I."/>
            <person name="Sanchez J."/>
            <person name="Ferrer M."/>
        </authorList>
    </citation>
    <scope>NUCLEOTIDE SEQUENCE</scope>
</reference>
<dbReference type="GO" id="GO:0050660">
    <property type="term" value="F:flavin adenine dinucleotide binding"/>
    <property type="evidence" value="ECO:0007669"/>
    <property type="project" value="InterPro"/>
</dbReference>
<dbReference type="Gene3D" id="3.50.50.60">
    <property type="entry name" value="FAD/NAD(P)-binding domain"/>
    <property type="match status" value="1"/>
</dbReference>
<evidence type="ECO:0000256" key="7">
    <source>
        <dbReference type="ARBA" id="ARBA00023284"/>
    </source>
</evidence>
<dbReference type="GO" id="GO:0006749">
    <property type="term" value="P:glutathione metabolic process"/>
    <property type="evidence" value="ECO:0007669"/>
    <property type="project" value="TreeGrafter"/>
</dbReference>
<dbReference type="GO" id="GO:0005829">
    <property type="term" value="C:cytosol"/>
    <property type="evidence" value="ECO:0007669"/>
    <property type="project" value="TreeGrafter"/>
</dbReference>
<evidence type="ECO:0000256" key="5">
    <source>
        <dbReference type="ARBA" id="ARBA00023002"/>
    </source>
</evidence>
<dbReference type="SUPFAM" id="SSF51905">
    <property type="entry name" value="FAD/NAD(P)-binding domain"/>
    <property type="match status" value="1"/>
</dbReference>
<proteinExistence type="inferred from homology"/>
<keyword evidence="3" id="KW-0285">Flavoprotein</keyword>
<dbReference type="PRINTS" id="PR00368">
    <property type="entry name" value="FADPNR"/>
</dbReference>
<feature type="domain" description="FAD/NAD(P)-binding" evidence="8">
    <location>
        <begin position="3"/>
        <end position="213"/>
    </location>
</feature>
<dbReference type="AlphaFoldDB" id="T1AS93"/>
<reference evidence="9" key="1">
    <citation type="submission" date="2013-08" db="EMBL/GenBank/DDBJ databases">
        <authorList>
            <person name="Mendez C."/>
            <person name="Richter M."/>
            <person name="Ferrer M."/>
            <person name="Sanchez J."/>
        </authorList>
    </citation>
    <scope>NUCLEOTIDE SEQUENCE</scope>
</reference>
<evidence type="ECO:0000256" key="2">
    <source>
        <dbReference type="ARBA" id="ARBA00007532"/>
    </source>
</evidence>
<feature type="non-terminal residue" evidence="9">
    <location>
        <position position="1"/>
    </location>
</feature>
<evidence type="ECO:0000256" key="1">
    <source>
        <dbReference type="ARBA" id="ARBA00001974"/>
    </source>
</evidence>
<comment type="cofactor">
    <cofactor evidence="1">
        <name>FAD</name>
        <dbReference type="ChEBI" id="CHEBI:57692"/>
    </cofactor>
</comment>
<dbReference type="GO" id="GO:0004362">
    <property type="term" value="F:glutathione-disulfide reductase (NADPH) activity"/>
    <property type="evidence" value="ECO:0007669"/>
    <property type="project" value="TreeGrafter"/>
</dbReference>
<dbReference type="GO" id="GO:0034599">
    <property type="term" value="P:cellular response to oxidative stress"/>
    <property type="evidence" value="ECO:0007669"/>
    <property type="project" value="TreeGrafter"/>
</dbReference>
<dbReference type="PANTHER" id="PTHR42737">
    <property type="entry name" value="GLUTATHIONE REDUCTASE"/>
    <property type="match status" value="1"/>
</dbReference>
<comment type="similarity">
    <text evidence="2">Belongs to the class-I pyridine nucleotide-disulfide oxidoreductase family.</text>
</comment>
<keyword evidence="6" id="KW-1015">Disulfide bond</keyword>
<gene>
    <name evidence="9" type="ORF">B2A_03758</name>
</gene>
<protein>
    <submittedName>
        <fullName evidence="9">Glutathione-disulfide reductase</fullName>
    </submittedName>
</protein>
<dbReference type="InterPro" id="IPR012999">
    <property type="entry name" value="Pyr_OxRdtase_I_AS"/>
</dbReference>
<comment type="caution">
    <text evidence="9">The sequence shown here is derived from an EMBL/GenBank/DDBJ whole genome shotgun (WGS) entry which is preliminary data.</text>
</comment>
<evidence type="ECO:0000256" key="3">
    <source>
        <dbReference type="ARBA" id="ARBA00022630"/>
    </source>
</evidence>
<organism evidence="9">
    <name type="scientific">mine drainage metagenome</name>
    <dbReference type="NCBI Taxonomy" id="410659"/>
    <lineage>
        <taxon>unclassified sequences</taxon>
        <taxon>metagenomes</taxon>
        <taxon>ecological metagenomes</taxon>
    </lineage>
</organism>
<evidence type="ECO:0000256" key="6">
    <source>
        <dbReference type="ARBA" id="ARBA00023157"/>
    </source>
</evidence>
<dbReference type="EMBL" id="AUZZ01002504">
    <property type="protein sequence ID" value="EQD60237.1"/>
    <property type="molecule type" value="Genomic_DNA"/>
</dbReference>
<dbReference type="Pfam" id="PF07992">
    <property type="entry name" value="Pyr_redox_2"/>
    <property type="match status" value="1"/>
</dbReference>
<dbReference type="GO" id="GO:0045454">
    <property type="term" value="P:cell redox homeostasis"/>
    <property type="evidence" value="ECO:0007669"/>
    <property type="project" value="InterPro"/>
</dbReference>
<dbReference type="InterPro" id="IPR046952">
    <property type="entry name" value="GSHR/TRXR-like"/>
</dbReference>
<dbReference type="InterPro" id="IPR036188">
    <property type="entry name" value="FAD/NAD-bd_sf"/>
</dbReference>
<evidence type="ECO:0000259" key="8">
    <source>
        <dbReference type="Pfam" id="PF07992"/>
    </source>
</evidence>
<dbReference type="PROSITE" id="PS00076">
    <property type="entry name" value="PYRIDINE_REDOX_1"/>
    <property type="match status" value="1"/>
</dbReference>
<name>T1AS93_9ZZZZ</name>
<keyword evidence="7" id="KW-0676">Redox-active center</keyword>
<dbReference type="PANTHER" id="PTHR42737:SF2">
    <property type="entry name" value="GLUTATHIONE REDUCTASE"/>
    <property type="match status" value="1"/>
</dbReference>
<dbReference type="PRINTS" id="PR00411">
    <property type="entry name" value="PNDRDTASEI"/>
</dbReference>
<evidence type="ECO:0000313" key="9">
    <source>
        <dbReference type="EMBL" id="EQD60237.1"/>
    </source>
</evidence>
<keyword evidence="4" id="KW-0274">FAD</keyword>
<feature type="non-terminal residue" evidence="9">
    <location>
        <position position="215"/>
    </location>
</feature>
<keyword evidence="5" id="KW-0560">Oxidoreductase</keyword>
<accession>T1AS93</accession>
<sequence>GQRAAEYGARVAVIESHRLGGTCVNVGCVPKKVMWYAADLAEGLRDAAGYGFGASAGAHDWGQLKEKRDAYILRLNGIYETNLAKRGVTLVRGRARFLDRRTVAVGDNRLCAPHIIIATGGRPVVPDIPGSALGITSDGFFELTERPRRVAVVGSGYIAVELAGIFAALGSEVSLVLRTGAALKQFDAMLGEAMLKILGEEGVRIDTHAVPEKLA</sequence>
<evidence type="ECO:0000256" key="4">
    <source>
        <dbReference type="ARBA" id="ARBA00022827"/>
    </source>
</evidence>
<dbReference type="InterPro" id="IPR023753">
    <property type="entry name" value="FAD/NAD-binding_dom"/>
</dbReference>